<evidence type="ECO:0000256" key="6">
    <source>
        <dbReference type="ARBA" id="ARBA00022833"/>
    </source>
</evidence>
<dbReference type="PANTHER" id="PTHR21497">
    <property type="entry name" value="UBIQUITIN LIGASE E3 ALPHA-RELATED"/>
    <property type="match status" value="1"/>
</dbReference>
<keyword evidence="5 9" id="KW-0833">Ubl conjugation pathway</keyword>
<evidence type="ECO:0000256" key="7">
    <source>
        <dbReference type="ARBA" id="ARBA00046341"/>
    </source>
</evidence>
<dbReference type="CDD" id="cd19673">
    <property type="entry name" value="UBR-box_UBR3"/>
    <property type="match status" value="1"/>
</dbReference>
<dbReference type="Pfam" id="PF18995">
    <property type="entry name" value="PRT6_C"/>
    <property type="match status" value="2"/>
</dbReference>
<evidence type="ECO:0000256" key="10">
    <source>
        <dbReference type="SAM" id="MobiDB-lite"/>
    </source>
</evidence>
<evidence type="ECO:0000259" key="11">
    <source>
        <dbReference type="PROSITE" id="PS51157"/>
    </source>
</evidence>
<dbReference type="EC" id="2.3.2.27" evidence="9"/>
<dbReference type="GO" id="GO:0005737">
    <property type="term" value="C:cytoplasm"/>
    <property type="evidence" value="ECO:0007669"/>
    <property type="project" value="TreeGrafter"/>
</dbReference>
<evidence type="ECO:0000256" key="2">
    <source>
        <dbReference type="ARBA" id="ARBA00022679"/>
    </source>
</evidence>
<keyword evidence="13" id="KW-1185">Reference proteome</keyword>
<dbReference type="GO" id="GO:0016567">
    <property type="term" value="P:protein ubiquitination"/>
    <property type="evidence" value="ECO:0007669"/>
    <property type="project" value="UniProtKB-UniRule"/>
</dbReference>
<feature type="compositionally biased region" description="Polar residues" evidence="10">
    <location>
        <begin position="485"/>
        <end position="499"/>
    </location>
</feature>
<dbReference type="PROSITE" id="PS51157">
    <property type="entry name" value="ZF_UBR"/>
    <property type="match status" value="1"/>
</dbReference>
<feature type="domain" description="UBR-type" evidence="11">
    <location>
        <begin position="85"/>
        <end position="157"/>
    </location>
</feature>
<dbReference type="Gene3D" id="2.10.110.30">
    <property type="match status" value="1"/>
</dbReference>
<feature type="region of interest" description="Disordered" evidence="10">
    <location>
        <begin position="468"/>
        <end position="507"/>
    </location>
</feature>
<dbReference type="SMART" id="SM00396">
    <property type="entry name" value="ZnF_UBR1"/>
    <property type="match status" value="1"/>
</dbReference>
<evidence type="ECO:0000313" key="12">
    <source>
        <dbReference type="EMBL" id="USP75178.1"/>
    </source>
</evidence>
<evidence type="ECO:0000256" key="8">
    <source>
        <dbReference type="PROSITE-ProRule" id="PRU00508"/>
    </source>
</evidence>
<comment type="catalytic activity">
    <reaction evidence="1 9">
        <text>S-ubiquitinyl-[E2 ubiquitin-conjugating enzyme]-L-cysteine + [acceptor protein]-L-lysine = [E2 ubiquitin-conjugating enzyme]-L-cysteine + N(6)-ubiquitinyl-[acceptor protein]-L-lysine.</text>
        <dbReference type="EC" id="2.3.2.27"/>
    </reaction>
</comment>
<dbReference type="VEuPathDB" id="FungiDB:yc1106_02452"/>
<evidence type="ECO:0000256" key="9">
    <source>
        <dbReference type="RuleBase" id="RU366018"/>
    </source>
</evidence>
<dbReference type="GO" id="GO:0000151">
    <property type="term" value="C:ubiquitin ligase complex"/>
    <property type="evidence" value="ECO:0007669"/>
    <property type="project" value="TreeGrafter"/>
</dbReference>
<dbReference type="InterPro" id="IPR044046">
    <property type="entry name" value="E3_ligase_UBR-like_C"/>
</dbReference>
<keyword evidence="3 9" id="KW-0479">Metal-binding</keyword>
<dbReference type="CDD" id="cd16482">
    <property type="entry name" value="RING-H2_UBR1-like"/>
    <property type="match status" value="1"/>
</dbReference>
<gene>
    <name evidence="12" type="ORF">yc1106_02452</name>
</gene>
<feature type="region of interest" description="Disordered" evidence="10">
    <location>
        <begin position="405"/>
        <end position="440"/>
    </location>
</feature>
<dbReference type="SUPFAM" id="SSF46785">
    <property type="entry name" value="Winged helix' DNA-binding domain"/>
    <property type="match status" value="1"/>
</dbReference>
<dbReference type="Proteomes" id="UP001056012">
    <property type="component" value="Chromosome 2"/>
</dbReference>
<comment type="function">
    <text evidence="9">Ubiquitin ligase protein which is a component of the N-end rule pathway. Recognizes and binds to proteins bearing specific N-terminal residues that are destabilizing according to the N-end rule, leading to their ubiquitination and subsequent degradation.</text>
</comment>
<dbReference type="GO" id="GO:0008270">
    <property type="term" value="F:zinc ion binding"/>
    <property type="evidence" value="ECO:0007669"/>
    <property type="project" value="UniProtKB-UniRule"/>
</dbReference>
<dbReference type="InterPro" id="IPR036390">
    <property type="entry name" value="WH_DNA-bd_sf"/>
</dbReference>
<dbReference type="FunFam" id="2.10.110.30:FF:000001">
    <property type="entry name" value="E3 ubiquitin-protein ligase UBR2 isoform 1"/>
    <property type="match status" value="1"/>
</dbReference>
<evidence type="ECO:0000256" key="4">
    <source>
        <dbReference type="ARBA" id="ARBA00022771"/>
    </source>
</evidence>
<reference evidence="12" key="1">
    <citation type="submission" date="2021-12" db="EMBL/GenBank/DDBJ databases">
        <title>Curvularia clavata genome.</title>
        <authorList>
            <person name="Cao Y."/>
        </authorList>
    </citation>
    <scope>NUCLEOTIDE SEQUENCE</scope>
    <source>
        <strain evidence="12">Yc1106</strain>
    </source>
</reference>
<evidence type="ECO:0000256" key="3">
    <source>
        <dbReference type="ARBA" id="ARBA00022723"/>
    </source>
</evidence>
<dbReference type="Pfam" id="PF02207">
    <property type="entry name" value="zf-UBR"/>
    <property type="match status" value="1"/>
</dbReference>
<dbReference type="GO" id="GO:0061630">
    <property type="term" value="F:ubiquitin protein ligase activity"/>
    <property type="evidence" value="ECO:0007669"/>
    <property type="project" value="UniProtKB-UniRule"/>
</dbReference>
<dbReference type="InterPro" id="IPR003126">
    <property type="entry name" value="Znf_UBR"/>
</dbReference>
<keyword evidence="2 9" id="KW-0808">Transferase</keyword>
<sequence>MYMSLHEQELCRQLRELPRRHNYRFELAADRELREILFRSLAGRDDFLPLFFPNGPQTDSEKPWSLRDAQGAVEGAEYTAAARGKPCGHIFKNGEATYRCKTCTADDTCVLCARCFDASDHEGHQVFVSVSPGNSGCCDCGDDEAWVRPVHCNIHSADPGHESKAAGKAREGTMLPDELVETIRITIARTIDYLIDVFSCSPEQLRLPKSEESIRQDERNSRLTSRWYGSEAQSEECDEYCLVLWNDEKHTVNDVRDQVARACKQKLAFGLAKAYEINDVGRSAIVYRTDIRDLLRMAKVIEEIKLTVTIRSARDTFREQMGGAIIEWISDIAGCSVGEDSQILRRTVCEELLKPWRVGSEASNQGIGKNGLDDHEMEDKEAEMDGFFSGLLPIQRRARIIRVQRQRTADATDDTTGSDDDDEDDEGEPAADAQDDMDIDEVGAQDEDGDVEMEAYESADETLDAAEAPMAGYPAPPPPPPPPQQTQRGQLEQSVTPAESDSEPMVGAPSLSHVEPMLPVPETPHTRTLTLRPARPAKYWLEKPENYGKKPGTPPHEDLWQRLRLDYLILYDLRMWKQLRIGIRDVFISTVVTIPEFKRLLGLRFAGVYTALAQLYLIADREPDHSIINLSLQMLTTPSITSEVVERGNFLTNLMAILYTFLTTRQVGYPSNVDPKATLAFEQGAVTNRRMYHFFLDMKYLLGSEFVQERIREEPRYLLQFLDLVKLHQGICPNVRQVGEHLEFESEAWISASLITREINKLCRHFAESFAWNRDEDPSNIQRAIRAAAKVAIVNSLGAERKRFDQTELKDETKFKPLDILEFHSEPNSPRQSYKIVDYVVATQPMSFHHALHYTVSWLIDRARSMDREDILRLLLFSHSELQMEAGPAVAPIPIHEPEDYLLAMFDFPLRVCSWLAQMRAGIWVRNGITLRHQMTQYRSVSQRDVSHQRDIFLLQSALVLCDPSVFLASMVDRFGLVGWMTGRYEASYHGFEDSQAIDVVEDFVHLLIIILSERTSLIPTEVNDESQLAAMRKDIAHVLCFKPLSFSDMTARLSDRIQNMDEFPEVLSEMTRFRPPEGLSDSGTFELKEQYIELIDPYLHQYNRNQREEAENIYKAYIAKQTGKQASDIVYEPKLRTIPSGLFQDLPAFTRTPFFTQIIYYLLAYGLKAATVTPSIPATRVETYIQFVLQLLLVAVLEDKTTEHGWSEKAPDSFVTSVLTQNASIGVHGHPTVLSILKSLQENEAFKACEPKISLILHRLKQRQQDSFIIAAAAINMPADRMDTASPAPQDKEYKELKKKQALERQAKVMAAFKEQQGKFMANQDFDWGEDDFSDLEDETGGLVEQEKTLKFPSGTCILCQEDCNEQRLYGSFGYISESRILRQTPLEDPEWVDEVVQTPSSLDRSAENLRPFGVAGKNRRMIEKVTATGERVTSERQELGKGFPPASVSPGPVTTGCGHIMHFYCFEVYLNATQRRHVSQIARNHPERPELKEFMCPLCKALGNLFLPIIWKAKKVSSTGVLETEAAFDDWLESQLVTTCKSLEKGLKAPADMSHDQKLLFEYAEKNFIQPVSSRLPELLKPPLPIEVARAQQQAQIAAARFQVPAFLGVQPLEAAEPGLGPSQTSPTMNRDVSMGELLRIYWRVKDTLKVNGIQSSFAYPHTPAISDDFTHVDTLAQALGYSIAAAEIAQRGVQSEAVRGTLIDRISPQVITHLRVFSESVSSYIAIGAFRGQSPSKTMIEFSEMQHRQFRQLFVGHPGIYDPDVLSFDLKGIVPLLCQDPFIFLSQCAVVMTSTTNLDIHHILRLCYLAEIVRVVFVFALGKKHQSTEDMSLDSDPLFSNPEQFINPEKVNNNFGSPDQMHNLLFFVCVIYNVIDVGDSPSSLDIDNMPVPPRFKDPNFLYFIHTMVSTYALPFLRKAAILMHVRYGIDLPHVSMERADEPELARLSTILRLPSLDEIFASFSKRTTAANTTRTIVGGWLRHLLWAQAGNNPLRPTIMLSHPAIFELVGLPKNYDTLTDEAIRRRCPTTGKELTDPALCLFCGEIMCSQAVCCMTNKNRGGCNQHLAKYVTFSFLPWTKKRPFLLTILPYRCGGQIGLFIHIRKCMVLFLNLDHGTWHVAPYLDKHGEVDPALRRHHQLFLNQKRYDALLRKVWLEGGVQSLIARRLEGDVNNGGWESL</sequence>
<feature type="compositionally biased region" description="Acidic residues" evidence="10">
    <location>
        <begin position="411"/>
        <end position="440"/>
    </location>
</feature>
<keyword evidence="4 9" id="KW-0863">Zinc-finger</keyword>
<organism evidence="12 13">
    <name type="scientific">Curvularia clavata</name>
    <dbReference type="NCBI Taxonomy" id="95742"/>
    <lineage>
        <taxon>Eukaryota</taxon>
        <taxon>Fungi</taxon>
        <taxon>Dikarya</taxon>
        <taxon>Ascomycota</taxon>
        <taxon>Pezizomycotina</taxon>
        <taxon>Dothideomycetes</taxon>
        <taxon>Pleosporomycetidae</taxon>
        <taxon>Pleosporales</taxon>
        <taxon>Pleosporineae</taxon>
        <taxon>Pleosporaceae</taxon>
        <taxon>Curvularia</taxon>
    </lineage>
</organism>
<name>A0A9Q8Z6F7_CURCL</name>
<dbReference type="OrthoDB" id="26387at2759"/>
<evidence type="ECO:0000313" key="13">
    <source>
        <dbReference type="Proteomes" id="UP001056012"/>
    </source>
</evidence>
<proteinExistence type="inferred from homology"/>
<dbReference type="InterPro" id="IPR039164">
    <property type="entry name" value="UBR1-like"/>
</dbReference>
<protein>
    <recommendedName>
        <fullName evidence="9">E3 ubiquitin-protein ligase</fullName>
        <ecNumber evidence="9">2.3.2.27</ecNumber>
    </recommendedName>
</protein>
<evidence type="ECO:0000256" key="1">
    <source>
        <dbReference type="ARBA" id="ARBA00000900"/>
    </source>
</evidence>
<dbReference type="Pfam" id="PF22960">
    <property type="entry name" value="WHD_UBR1"/>
    <property type="match status" value="1"/>
</dbReference>
<feature type="zinc finger region" description="UBR-type" evidence="8">
    <location>
        <begin position="85"/>
        <end position="157"/>
    </location>
</feature>
<accession>A0A9Q8Z6F7</accession>
<feature type="compositionally biased region" description="Pro residues" evidence="10">
    <location>
        <begin position="474"/>
        <end position="484"/>
    </location>
</feature>
<dbReference type="EMBL" id="CP089275">
    <property type="protein sequence ID" value="USP75178.1"/>
    <property type="molecule type" value="Genomic_DNA"/>
</dbReference>
<feature type="region of interest" description="Disordered" evidence="10">
    <location>
        <begin position="1430"/>
        <end position="1449"/>
    </location>
</feature>
<keyword evidence="6 9" id="KW-0862">Zinc</keyword>
<dbReference type="InterPro" id="IPR055194">
    <property type="entry name" value="UBR1-like_WH"/>
</dbReference>
<evidence type="ECO:0000256" key="5">
    <source>
        <dbReference type="ARBA" id="ARBA00022786"/>
    </source>
</evidence>
<comment type="similarity">
    <text evidence="7 9">Belongs to the E3 ubiquitin-protein ligase UBR1-like family.</text>
</comment>
<dbReference type="GO" id="GO:0071596">
    <property type="term" value="P:ubiquitin-dependent protein catabolic process via the N-end rule pathway"/>
    <property type="evidence" value="ECO:0007669"/>
    <property type="project" value="UniProtKB-UniRule"/>
</dbReference>
<comment type="pathway">
    <text evidence="9">Protein modification; protein ubiquitination.</text>
</comment>
<dbReference type="PANTHER" id="PTHR21497:SF24">
    <property type="entry name" value="E3 UBIQUITIN-PROTEIN LIGASE UBR1"/>
    <property type="match status" value="1"/>
</dbReference>